<gene>
    <name evidence="2" type="ORF">EVG20_g1134</name>
</gene>
<feature type="region of interest" description="Disordered" evidence="1">
    <location>
        <begin position="1"/>
        <end position="48"/>
    </location>
</feature>
<feature type="compositionally biased region" description="Pro residues" evidence="1">
    <location>
        <begin position="1"/>
        <end position="10"/>
    </location>
</feature>
<dbReference type="STRING" id="205917.A0A4Y9ZDE3"/>
<evidence type="ECO:0000313" key="2">
    <source>
        <dbReference type="EMBL" id="TFY71883.1"/>
    </source>
</evidence>
<keyword evidence="3" id="KW-1185">Reference proteome</keyword>
<evidence type="ECO:0000256" key="1">
    <source>
        <dbReference type="SAM" id="MobiDB-lite"/>
    </source>
</evidence>
<reference evidence="2 3" key="1">
    <citation type="submission" date="2019-02" db="EMBL/GenBank/DDBJ databases">
        <title>Genome sequencing of the rare red list fungi Dentipellis fragilis.</title>
        <authorList>
            <person name="Buettner E."/>
            <person name="Kellner H."/>
        </authorList>
    </citation>
    <scope>NUCLEOTIDE SEQUENCE [LARGE SCALE GENOMIC DNA]</scope>
    <source>
        <strain evidence="2 3">DSM 105465</strain>
    </source>
</reference>
<organism evidence="2 3">
    <name type="scientific">Dentipellis fragilis</name>
    <dbReference type="NCBI Taxonomy" id="205917"/>
    <lineage>
        <taxon>Eukaryota</taxon>
        <taxon>Fungi</taxon>
        <taxon>Dikarya</taxon>
        <taxon>Basidiomycota</taxon>
        <taxon>Agaricomycotina</taxon>
        <taxon>Agaricomycetes</taxon>
        <taxon>Russulales</taxon>
        <taxon>Hericiaceae</taxon>
        <taxon>Dentipellis</taxon>
    </lineage>
</organism>
<dbReference type="EMBL" id="SEOQ01000033">
    <property type="protein sequence ID" value="TFY71883.1"/>
    <property type="molecule type" value="Genomic_DNA"/>
</dbReference>
<evidence type="ECO:0000313" key="3">
    <source>
        <dbReference type="Proteomes" id="UP000298327"/>
    </source>
</evidence>
<dbReference type="AlphaFoldDB" id="A0A4Y9ZDE3"/>
<sequence length="138" mass="14809">MNGPPTPPAEDQPLPVEQAPASAPATTSDAPAAPEVVPENQLPSPEQSPYYQIFPQIASLAAKGEIQELIELAERADLNGVHDTHPSRLFVTAPLVLGYLIRDEVPPAKFALTRLPNSIAVLPLSQARLRAPRLDLRA</sequence>
<feature type="compositionally biased region" description="Low complexity" evidence="1">
    <location>
        <begin position="19"/>
        <end position="34"/>
    </location>
</feature>
<proteinExistence type="predicted"/>
<accession>A0A4Y9ZDE3</accession>
<name>A0A4Y9ZDE3_9AGAM</name>
<dbReference type="OrthoDB" id="5351233at2759"/>
<dbReference type="Proteomes" id="UP000298327">
    <property type="component" value="Unassembled WGS sequence"/>
</dbReference>
<comment type="caution">
    <text evidence="2">The sequence shown here is derived from an EMBL/GenBank/DDBJ whole genome shotgun (WGS) entry which is preliminary data.</text>
</comment>
<protein>
    <submittedName>
        <fullName evidence="2">Uncharacterized protein</fullName>
    </submittedName>
</protein>